<dbReference type="GO" id="GO:0005886">
    <property type="term" value="C:plasma membrane"/>
    <property type="evidence" value="ECO:0007669"/>
    <property type="project" value="UniProtKB-SubCell"/>
</dbReference>
<reference evidence="9" key="1">
    <citation type="submission" date="2022-04" db="EMBL/GenBank/DDBJ databases">
        <title>Roseomonas acroporae sp. nov., isolated from coral Acropora digitifera.</title>
        <authorList>
            <person name="Sun H."/>
        </authorList>
    </citation>
    <scope>NUCLEOTIDE SEQUENCE</scope>
    <source>
        <strain evidence="9">NAR14</strain>
    </source>
</reference>
<proteinExistence type="inferred from homology"/>
<feature type="transmembrane region" description="Helical" evidence="7">
    <location>
        <begin position="83"/>
        <end position="103"/>
    </location>
</feature>
<evidence type="ECO:0000259" key="8">
    <source>
        <dbReference type="PROSITE" id="PS50928"/>
    </source>
</evidence>
<evidence type="ECO:0000256" key="5">
    <source>
        <dbReference type="ARBA" id="ARBA00022989"/>
    </source>
</evidence>
<comment type="similarity">
    <text evidence="7">Belongs to the binding-protein-dependent transport system permease family.</text>
</comment>
<keyword evidence="3" id="KW-1003">Cell membrane</keyword>
<evidence type="ECO:0000256" key="7">
    <source>
        <dbReference type="RuleBase" id="RU363032"/>
    </source>
</evidence>
<keyword evidence="5 7" id="KW-1133">Transmembrane helix</keyword>
<name>A0A9X2BXF3_9PROT</name>
<sequence>MSETALALPVAAPARRGWRVGEWGWAIGLPVGFTLVLLALWQAAADLSGIPTVLLPSPLAVLRRAAEVWPELLDNARYTGLEAVLSFLIASLLGVAVAAALSASERLREALYPNLVLFQLIPKIALAPLFVLWLGIGSASRLTFAVFVSFFPVAIATLAGLASADGNALRLCRSLNARGWQTFLAVRVPYSLPFLFSGLKVAATMAFIGVVVGEFISARAGLGYYILFASSRADTPGILAAIGMLCLLGLALYGLIALGEQAARRWWRGG</sequence>
<dbReference type="GO" id="GO:0055085">
    <property type="term" value="P:transmembrane transport"/>
    <property type="evidence" value="ECO:0007669"/>
    <property type="project" value="InterPro"/>
</dbReference>
<accession>A0A9X2BXF3</accession>
<feature type="domain" description="ABC transmembrane type-1" evidence="8">
    <location>
        <begin position="76"/>
        <end position="257"/>
    </location>
</feature>
<feature type="transmembrane region" description="Helical" evidence="7">
    <location>
        <begin position="115"/>
        <end position="136"/>
    </location>
</feature>
<comment type="caution">
    <text evidence="9">The sequence shown here is derived from an EMBL/GenBank/DDBJ whole genome shotgun (WGS) entry which is preliminary data.</text>
</comment>
<keyword evidence="10" id="KW-1185">Reference proteome</keyword>
<dbReference type="SUPFAM" id="SSF161098">
    <property type="entry name" value="MetI-like"/>
    <property type="match status" value="1"/>
</dbReference>
<dbReference type="CDD" id="cd06261">
    <property type="entry name" value="TM_PBP2"/>
    <property type="match status" value="1"/>
</dbReference>
<dbReference type="AlphaFoldDB" id="A0A9X2BXF3"/>
<dbReference type="Proteomes" id="UP001139516">
    <property type="component" value="Unassembled WGS sequence"/>
</dbReference>
<keyword evidence="2 7" id="KW-0813">Transport</keyword>
<dbReference type="InterPro" id="IPR000515">
    <property type="entry name" value="MetI-like"/>
</dbReference>
<evidence type="ECO:0000256" key="4">
    <source>
        <dbReference type="ARBA" id="ARBA00022692"/>
    </source>
</evidence>
<protein>
    <submittedName>
        <fullName evidence="9">ABC transporter permease</fullName>
    </submittedName>
</protein>
<dbReference type="EMBL" id="JALPRX010000070">
    <property type="protein sequence ID" value="MCK8785894.1"/>
    <property type="molecule type" value="Genomic_DNA"/>
</dbReference>
<dbReference type="PANTHER" id="PTHR30151:SF20">
    <property type="entry name" value="ABC TRANSPORTER PERMEASE PROTEIN HI_0355-RELATED"/>
    <property type="match status" value="1"/>
</dbReference>
<organism evidence="9 10">
    <name type="scientific">Roseomonas acroporae</name>
    <dbReference type="NCBI Taxonomy" id="2937791"/>
    <lineage>
        <taxon>Bacteria</taxon>
        <taxon>Pseudomonadati</taxon>
        <taxon>Pseudomonadota</taxon>
        <taxon>Alphaproteobacteria</taxon>
        <taxon>Acetobacterales</taxon>
        <taxon>Roseomonadaceae</taxon>
        <taxon>Roseomonas</taxon>
    </lineage>
</organism>
<keyword evidence="4 7" id="KW-0812">Transmembrane</keyword>
<feature type="transmembrane region" description="Helical" evidence="7">
    <location>
        <begin position="238"/>
        <end position="258"/>
    </location>
</feature>
<evidence type="ECO:0000313" key="10">
    <source>
        <dbReference type="Proteomes" id="UP001139516"/>
    </source>
</evidence>
<gene>
    <name evidence="9" type="ORF">M0638_16060</name>
</gene>
<evidence type="ECO:0000256" key="3">
    <source>
        <dbReference type="ARBA" id="ARBA00022475"/>
    </source>
</evidence>
<evidence type="ECO:0000256" key="6">
    <source>
        <dbReference type="ARBA" id="ARBA00023136"/>
    </source>
</evidence>
<feature type="transmembrane region" description="Helical" evidence="7">
    <location>
        <begin position="142"/>
        <end position="164"/>
    </location>
</feature>
<evidence type="ECO:0000256" key="2">
    <source>
        <dbReference type="ARBA" id="ARBA00022448"/>
    </source>
</evidence>
<feature type="transmembrane region" description="Helical" evidence="7">
    <location>
        <begin position="23"/>
        <end position="44"/>
    </location>
</feature>
<evidence type="ECO:0000256" key="1">
    <source>
        <dbReference type="ARBA" id="ARBA00004651"/>
    </source>
</evidence>
<dbReference type="PANTHER" id="PTHR30151">
    <property type="entry name" value="ALKANE SULFONATE ABC TRANSPORTER-RELATED, MEMBRANE SUBUNIT"/>
    <property type="match status" value="1"/>
</dbReference>
<dbReference type="Pfam" id="PF00528">
    <property type="entry name" value="BPD_transp_1"/>
    <property type="match status" value="1"/>
</dbReference>
<evidence type="ECO:0000313" key="9">
    <source>
        <dbReference type="EMBL" id="MCK8785894.1"/>
    </source>
</evidence>
<keyword evidence="6 7" id="KW-0472">Membrane</keyword>
<dbReference type="RefSeq" id="WP_248668013.1">
    <property type="nucleotide sequence ID" value="NZ_JALPRX010000070.1"/>
</dbReference>
<feature type="transmembrane region" description="Helical" evidence="7">
    <location>
        <begin position="201"/>
        <end position="226"/>
    </location>
</feature>
<dbReference type="Gene3D" id="1.10.3720.10">
    <property type="entry name" value="MetI-like"/>
    <property type="match status" value="1"/>
</dbReference>
<dbReference type="InterPro" id="IPR035906">
    <property type="entry name" value="MetI-like_sf"/>
</dbReference>
<dbReference type="PROSITE" id="PS50928">
    <property type="entry name" value="ABC_TM1"/>
    <property type="match status" value="1"/>
</dbReference>
<comment type="subcellular location">
    <subcellularLocation>
        <location evidence="1 7">Cell membrane</location>
        <topology evidence="1 7">Multi-pass membrane protein</topology>
    </subcellularLocation>
</comment>